<feature type="region of interest" description="Disordered" evidence="1">
    <location>
        <begin position="839"/>
        <end position="859"/>
    </location>
</feature>
<keyword evidence="5" id="KW-1185">Reference proteome</keyword>
<accession>A0A8H5CLQ5</accession>
<proteinExistence type="predicted"/>
<evidence type="ECO:0000259" key="3">
    <source>
        <dbReference type="Pfam" id="PF26640"/>
    </source>
</evidence>
<dbReference type="AlphaFoldDB" id="A0A8H5CLQ5"/>
<dbReference type="InterPro" id="IPR010730">
    <property type="entry name" value="HET"/>
</dbReference>
<dbReference type="InterPro" id="IPR058525">
    <property type="entry name" value="DUF8212"/>
</dbReference>
<feature type="domain" description="Heterokaryon incompatibility" evidence="2">
    <location>
        <begin position="22"/>
        <end position="112"/>
    </location>
</feature>
<evidence type="ECO:0008006" key="6">
    <source>
        <dbReference type="Google" id="ProtNLM"/>
    </source>
</evidence>
<dbReference type="EMBL" id="JAACJM010000130">
    <property type="protein sequence ID" value="KAF5344025.1"/>
    <property type="molecule type" value="Genomic_DNA"/>
</dbReference>
<sequence>MRLLNTHTLELAEFYGSRIPKYAILSHTWEEEEITFQDLYSLVLREDAKKKRGWKKLERTCERTRHDGLEWVWIDTCCINKESSAELSEAINSMFRYYQESFVCYAYLSDYDLSRDGHPLRGDASFRRCRWFTRGWTLQELLAPSDLVFFDVSWKDVGTKYTLRDVIQGITRISLDVLRDGDLGKASIAAKMSWAAERETTREEDRAYSLMGIFGVNIPPLYGEGGARAFMRLQEEIIKYSDDQSIFAWSSARGDENRGLLATSPSDFGRSGDVRSSLASAKSFPYSMTNHGLRIHLPLEPVLETWIHRGSLKVYLAYLDCQLGFDDFLGIYLLKLSDQEYTRWRPDWLIRTNTLFLPVEKMEEVYVKEIQTSARDFRVWPSYNSDISSSESVLSAEAQSFVPVGEHAYDGIPPNISLRLSVPRVDNGNEGATTRVCTRVFQSKATRESFAVTLGSYGGNMFLDVDTGIRVDSRTNPDHQIGSFWYWEGRLAANTTNLFRDGTLVTLSDGRLLLVAVRKVWSDHKNLACFRLEIDIIRSGVLVTLAKTPPVKSTAFGLLVRVESRDIIMEDVFSGSGRDGYWSWSNLPIMTGYTDADRIHTSSFVYGNLSEGNRLLVVLRFKAYLASVALVLDIRDLKVKRGVFVPYGQADVIARRCHDLGYCSGPYQGDERGDIAGNDSQWSLIDHDTGMIAQVFGSIKTVGRDCLFALITPTKIIRAYPHANLIPGTKRALLIGIRYGHLDADYSAAREPSDVQTLRKVLIELYDYHPDNIVCLMDDYDTQEKYYPNKANLLREIRNLTGAAKTGDRFFFFYTGRVIQGNANTASIRRGEPIFNLDESMSPYRDSPSPPASPEGASSTENLFMRNIKYIVPTDAVLDHEDQKLDYCIDSDILQEFLINRLPAKAQFVSVIDSSRSGNLFNMRHSHCNQVYVPWISENQGKRDESWDLDKALRRNAMYPHRFKPKFMDSEENSDGSNARPWLDKPLPIAERVQKQEEPEEESAYFAESPVEEYCSGWCHEEKNELDAEAICLSAYSAGEVEEVLDDGYHESSLAQIFARHLRNQPNQSRKELISAISHELHKRIMHVDQEHRRRRDRPKTRPEDELSVKQFQFPELSSSKPLDMNQRWDM</sequence>
<gene>
    <name evidence="4" type="ORF">D9758_012897</name>
</gene>
<evidence type="ECO:0000256" key="1">
    <source>
        <dbReference type="SAM" id="MobiDB-lite"/>
    </source>
</evidence>
<dbReference type="PANTHER" id="PTHR10622:SF12">
    <property type="entry name" value="HET DOMAIN-CONTAINING PROTEIN"/>
    <property type="match status" value="1"/>
</dbReference>
<feature type="region of interest" description="Disordered" evidence="1">
    <location>
        <begin position="1087"/>
        <end position="1131"/>
    </location>
</feature>
<dbReference type="Proteomes" id="UP000559256">
    <property type="component" value="Unassembled WGS sequence"/>
</dbReference>
<evidence type="ECO:0000313" key="5">
    <source>
        <dbReference type="Proteomes" id="UP000559256"/>
    </source>
</evidence>
<feature type="domain" description="DUF8212" evidence="3">
    <location>
        <begin position="228"/>
        <end position="252"/>
    </location>
</feature>
<comment type="caution">
    <text evidence="4">The sequence shown here is derived from an EMBL/GenBank/DDBJ whole genome shotgun (WGS) entry which is preliminary data.</text>
</comment>
<dbReference type="Gene3D" id="3.40.50.12660">
    <property type="match status" value="1"/>
</dbReference>
<evidence type="ECO:0000313" key="4">
    <source>
        <dbReference type="EMBL" id="KAF5344025.1"/>
    </source>
</evidence>
<name>A0A8H5CLQ5_9AGAR</name>
<organism evidence="4 5">
    <name type="scientific">Tetrapyrgos nigripes</name>
    <dbReference type="NCBI Taxonomy" id="182062"/>
    <lineage>
        <taxon>Eukaryota</taxon>
        <taxon>Fungi</taxon>
        <taxon>Dikarya</taxon>
        <taxon>Basidiomycota</taxon>
        <taxon>Agaricomycotina</taxon>
        <taxon>Agaricomycetes</taxon>
        <taxon>Agaricomycetidae</taxon>
        <taxon>Agaricales</taxon>
        <taxon>Marasmiineae</taxon>
        <taxon>Marasmiaceae</taxon>
        <taxon>Tetrapyrgos</taxon>
    </lineage>
</organism>
<evidence type="ECO:0000259" key="2">
    <source>
        <dbReference type="Pfam" id="PF06985"/>
    </source>
</evidence>
<dbReference type="OrthoDB" id="2937689at2759"/>
<dbReference type="PANTHER" id="PTHR10622">
    <property type="entry name" value="HET DOMAIN-CONTAINING PROTEIN"/>
    <property type="match status" value="1"/>
</dbReference>
<protein>
    <recommendedName>
        <fullName evidence="6">Heterokaryon incompatibility domain-containing protein</fullName>
    </recommendedName>
</protein>
<dbReference type="Pfam" id="PF26640">
    <property type="entry name" value="DUF8212"/>
    <property type="match status" value="1"/>
</dbReference>
<dbReference type="Pfam" id="PF06985">
    <property type="entry name" value="HET"/>
    <property type="match status" value="1"/>
</dbReference>
<reference evidence="4 5" key="1">
    <citation type="journal article" date="2020" name="ISME J.">
        <title>Uncovering the hidden diversity of litter-decomposition mechanisms in mushroom-forming fungi.</title>
        <authorList>
            <person name="Floudas D."/>
            <person name="Bentzer J."/>
            <person name="Ahren D."/>
            <person name="Johansson T."/>
            <person name="Persson P."/>
            <person name="Tunlid A."/>
        </authorList>
    </citation>
    <scope>NUCLEOTIDE SEQUENCE [LARGE SCALE GENOMIC DNA]</scope>
    <source>
        <strain evidence="4 5">CBS 291.85</strain>
    </source>
</reference>